<accession>A0AAU2V7A8</accession>
<dbReference type="AlphaFoldDB" id="A0AAU2V7A8"/>
<protein>
    <submittedName>
        <fullName evidence="2">Uncharacterized protein</fullName>
    </submittedName>
</protein>
<feature type="compositionally biased region" description="Basic and acidic residues" evidence="1">
    <location>
        <begin position="12"/>
        <end position="25"/>
    </location>
</feature>
<organism evidence="2">
    <name type="scientific">Streptomyces sp. NBC_00003</name>
    <dbReference type="NCBI Taxonomy" id="2903608"/>
    <lineage>
        <taxon>Bacteria</taxon>
        <taxon>Bacillati</taxon>
        <taxon>Actinomycetota</taxon>
        <taxon>Actinomycetes</taxon>
        <taxon>Kitasatosporales</taxon>
        <taxon>Streptomycetaceae</taxon>
        <taxon>Streptomyces</taxon>
    </lineage>
</organism>
<proteinExistence type="predicted"/>
<dbReference type="EMBL" id="CP108318">
    <property type="protein sequence ID" value="WTW63173.1"/>
    <property type="molecule type" value="Genomic_DNA"/>
</dbReference>
<sequence length="72" mass="7871">MTAASGRGRQRQWTDMKPEDFDARLAPKPAPPGQDELFEIEPEARGVIRREAPGSCGFGTIDLIDLLGSSEQ</sequence>
<feature type="region of interest" description="Disordered" evidence="1">
    <location>
        <begin position="1"/>
        <end position="36"/>
    </location>
</feature>
<evidence type="ECO:0000256" key="1">
    <source>
        <dbReference type="SAM" id="MobiDB-lite"/>
    </source>
</evidence>
<gene>
    <name evidence="2" type="ORF">OG549_22365</name>
</gene>
<name>A0AAU2V7A8_9ACTN</name>
<evidence type="ECO:0000313" key="2">
    <source>
        <dbReference type="EMBL" id="WTW63173.1"/>
    </source>
</evidence>
<reference evidence="2" key="1">
    <citation type="submission" date="2022-10" db="EMBL/GenBank/DDBJ databases">
        <title>The complete genomes of actinobacterial strains from the NBC collection.</title>
        <authorList>
            <person name="Joergensen T.S."/>
            <person name="Alvarez Arevalo M."/>
            <person name="Sterndorff E.B."/>
            <person name="Faurdal D."/>
            <person name="Vuksanovic O."/>
            <person name="Mourched A.-S."/>
            <person name="Charusanti P."/>
            <person name="Shaw S."/>
            <person name="Blin K."/>
            <person name="Weber T."/>
        </authorList>
    </citation>
    <scope>NUCLEOTIDE SEQUENCE</scope>
    <source>
        <strain evidence="2">NBC_00003</strain>
    </source>
</reference>